<accession>A0AAW7JSX0</accession>
<evidence type="ECO:0000313" key="3">
    <source>
        <dbReference type="EMBL" id="MDN0023966.1"/>
    </source>
</evidence>
<dbReference type="Proteomes" id="UP001167831">
    <property type="component" value="Unassembled WGS sequence"/>
</dbReference>
<dbReference type="GO" id="GO:0045892">
    <property type="term" value="P:negative regulation of DNA-templated transcription"/>
    <property type="evidence" value="ECO:0007669"/>
    <property type="project" value="TreeGrafter"/>
</dbReference>
<dbReference type="PANTHER" id="PTHR33202:SF22">
    <property type="entry name" value="HYDROGEN PEROXIDE SENSITIVE REPRESSOR"/>
    <property type="match status" value="1"/>
</dbReference>
<dbReference type="GO" id="GO:0008270">
    <property type="term" value="F:zinc ion binding"/>
    <property type="evidence" value="ECO:0007669"/>
    <property type="project" value="TreeGrafter"/>
</dbReference>
<dbReference type="InterPro" id="IPR036388">
    <property type="entry name" value="WH-like_DNA-bd_sf"/>
</dbReference>
<feature type="binding site" evidence="1">
    <location>
        <position position="134"/>
    </location>
    <ligand>
        <name>Zn(2+)</name>
        <dbReference type="ChEBI" id="CHEBI:29105"/>
    </ligand>
</feature>
<evidence type="ECO:0000313" key="4">
    <source>
        <dbReference type="Proteomes" id="UP001167831"/>
    </source>
</evidence>
<organism evidence="3 5">
    <name type="scientific">Leyella lascolaii</name>
    <dbReference type="NCBI Taxonomy" id="1776379"/>
    <lineage>
        <taxon>Bacteria</taxon>
        <taxon>Pseudomonadati</taxon>
        <taxon>Bacteroidota</taxon>
        <taxon>Bacteroidia</taxon>
        <taxon>Bacteroidales</taxon>
        <taxon>Prevotellaceae</taxon>
        <taxon>Leyella</taxon>
    </lineage>
</organism>
<dbReference type="Proteomes" id="UP001168478">
    <property type="component" value="Unassembled WGS sequence"/>
</dbReference>
<keyword evidence="1" id="KW-0862">Zinc</keyword>
<gene>
    <name evidence="2" type="ORF">QVN81_00295</name>
    <name evidence="3" type="ORF">QVN84_00290</name>
</gene>
<evidence type="ECO:0000313" key="5">
    <source>
        <dbReference type="Proteomes" id="UP001168478"/>
    </source>
</evidence>
<name>A0AAW7JSX0_9BACT</name>
<reference evidence="3" key="2">
    <citation type="submission" date="2023-08" db="EMBL/GenBank/DDBJ databases">
        <title>Identification and characterization of horizontal gene transfer across gut microbiota members of farm animals based on homology search.</title>
        <authorList>
            <person name="Schwarzerova J."/>
            <person name="Nykrynova M."/>
            <person name="Jureckova K."/>
            <person name="Cejkova D."/>
            <person name="Rychlik I."/>
        </authorList>
    </citation>
    <scope>NUCLEOTIDE SEQUENCE</scope>
    <source>
        <strain evidence="3">ET15</strain>
        <strain evidence="2">ET37</strain>
    </source>
</reference>
<dbReference type="InterPro" id="IPR002481">
    <property type="entry name" value="FUR"/>
</dbReference>
<feature type="binding site" evidence="1">
    <location>
        <position position="98"/>
    </location>
    <ligand>
        <name>Zn(2+)</name>
        <dbReference type="ChEBI" id="CHEBI:29105"/>
    </ligand>
</feature>
<dbReference type="Gene3D" id="1.10.10.10">
    <property type="entry name" value="Winged helix-like DNA-binding domain superfamily/Winged helix DNA-binding domain"/>
    <property type="match status" value="1"/>
</dbReference>
<keyword evidence="1" id="KW-0479">Metal-binding</keyword>
<proteinExistence type="predicted"/>
<evidence type="ECO:0000313" key="2">
    <source>
        <dbReference type="EMBL" id="MDN0021469.1"/>
    </source>
</evidence>
<comment type="caution">
    <text evidence="3">The sequence shown here is derived from an EMBL/GenBank/DDBJ whole genome shotgun (WGS) entry which is preliminary data.</text>
</comment>
<sequence length="144" mass="16287">MTDEQFFLDKLKHRDIRPTATRLLILREMMRGDEAVSLPDLERYLPTVDKSTISRTLSLFLLNRLVHVIDDGSGSLKYAVCADDCDCSVEDEHTHFYCTSCQRTFCLKQIAVPVVDLPPGFTLSSINYVLKGLCPECAAGERRD</sequence>
<dbReference type="GO" id="GO:1900376">
    <property type="term" value="P:regulation of secondary metabolite biosynthetic process"/>
    <property type="evidence" value="ECO:0007669"/>
    <property type="project" value="TreeGrafter"/>
</dbReference>
<comment type="cofactor">
    <cofactor evidence="1">
        <name>Zn(2+)</name>
        <dbReference type="ChEBI" id="CHEBI:29105"/>
    </cofactor>
    <text evidence="1">Binds 1 zinc ion per subunit.</text>
</comment>
<evidence type="ECO:0000256" key="1">
    <source>
        <dbReference type="PIRSR" id="PIRSR602481-1"/>
    </source>
</evidence>
<dbReference type="InterPro" id="IPR036390">
    <property type="entry name" value="WH_DNA-bd_sf"/>
</dbReference>
<feature type="binding site" evidence="1">
    <location>
        <position position="101"/>
    </location>
    <ligand>
        <name>Zn(2+)</name>
        <dbReference type="ChEBI" id="CHEBI:29105"/>
    </ligand>
</feature>
<dbReference type="RefSeq" id="WP_021992036.1">
    <property type="nucleotide sequence ID" value="NZ_CALUKV010000006.1"/>
</dbReference>
<dbReference type="EMBL" id="JAUEIF010000001">
    <property type="protein sequence ID" value="MDN0023966.1"/>
    <property type="molecule type" value="Genomic_DNA"/>
</dbReference>
<feature type="binding site" evidence="1">
    <location>
        <position position="137"/>
    </location>
    <ligand>
        <name>Zn(2+)</name>
        <dbReference type="ChEBI" id="CHEBI:29105"/>
    </ligand>
</feature>
<dbReference type="GO" id="GO:0003700">
    <property type="term" value="F:DNA-binding transcription factor activity"/>
    <property type="evidence" value="ECO:0007669"/>
    <property type="project" value="InterPro"/>
</dbReference>
<dbReference type="GO" id="GO:0000976">
    <property type="term" value="F:transcription cis-regulatory region binding"/>
    <property type="evidence" value="ECO:0007669"/>
    <property type="project" value="TreeGrafter"/>
</dbReference>
<dbReference type="EMBL" id="JAUEIE010000001">
    <property type="protein sequence ID" value="MDN0021469.1"/>
    <property type="molecule type" value="Genomic_DNA"/>
</dbReference>
<protein>
    <submittedName>
        <fullName evidence="3">Transcriptional repressor</fullName>
    </submittedName>
</protein>
<keyword evidence="4" id="KW-1185">Reference proteome</keyword>
<reference evidence="3" key="1">
    <citation type="submission" date="2023-06" db="EMBL/GenBank/DDBJ databases">
        <authorList>
            <person name="Zeman M."/>
            <person name="Kubasova T."/>
            <person name="Jahodarova E."/>
            <person name="Nykrynova M."/>
            <person name="Rychlik I."/>
        </authorList>
    </citation>
    <scope>NUCLEOTIDE SEQUENCE</scope>
    <source>
        <strain evidence="3">ET15</strain>
        <strain evidence="2">ET37</strain>
    </source>
</reference>
<dbReference type="SUPFAM" id="SSF46785">
    <property type="entry name" value="Winged helix' DNA-binding domain"/>
    <property type="match status" value="1"/>
</dbReference>
<dbReference type="AlphaFoldDB" id="A0AAW7JSX0"/>
<dbReference type="PANTHER" id="PTHR33202">
    <property type="entry name" value="ZINC UPTAKE REGULATION PROTEIN"/>
    <property type="match status" value="1"/>
</dbReference>